<evidence type="ECO:0000313" key="2">
    <source>
        <dbReference type="EMBL" id="RHY87843.1"/>
    </source>
</evidence>
<feature type="non-terminal residue" evidence="2">
    <location>
        <position position="110"/>
    </location>
</feature>
<keyword evidence="1" id="KW-0812">Transmembrane</keyword>
<evidence type="ECO:0000313" key="3">
    <source>
        <dbReference type="Proteomes" id="UP000285712"/>
    </source>
</evidence>
<dbReference type="AlphaFoldDB" id="A0A3R7A7B0"/>
<evidence type="ECO:0000256" key="1">
    <source>
        <dbReference type="SAM" id="Phobius"/>
    </source>
</evidence>
<sequence length="110" mass="11918">MLVSNWRMLLVDVTPMVKTVLGQLNIMVSLVALLSIAASIVVADNSEDIKFPEAVEAEVAVNRKAPSAGWLPRPDQSLDVNFPVDSKIIDTSAAPCVVTLVKNHTYAHSY</sequence>
<organism evidence="2 3">
    <name type="scientific">Aphanomyces astaci</name>
    <name type="common">Crayfish plague agent</name>
    <dbReference type="NCBI Taxonomy" id="112090"/>
    <lineage>
        <taxon>Eukaryota</taxon>
        <taxon>Sar</taxon>
        <taxon>Stramenopiles</taxon>
        <taxon>Oomycota</taxon>
        <taxon>Saprolegniomycetes</taxon>
        <taxon>Saprolegniales</taxon>
        <taxon>Verrucalvaceae</taxon>
        <taxon>Aphanomyces</taxon>
    </lineage>
</organism>
<dbReference type="Proteomes" id="UP000285712">
    <property type="component" value="Unassembled WGS sequence"/>
</dbReference>
<gene>
    <name evidence="2" type="ORF">DYB35_011883</name>
</gene>
<comment type="caution">
    <text evidence="2">The sequence shown here is derived from an EMBL/GenBank/DDBJ whole genome shotgun (WGS) entry which is preliminary data.</text>
</comment>
<reference evidence="2 3" key="1">
    <citation type="submission" date="2018-08" db="EMBL/GenBank/DDBJ databases">
        <title>Aphanomyces genome sequencing and annotation.</title>
        <authorList>
            <person name="Minardi D."/>
            <person name="Oidtmann B."/>
            <person name="Van Der Giezen M."/>
            <person name="Studholme D.J."/>
        </authorList>
    </citation>
    <scope>NUCLEOTIDE SEQUENCE [LARGE SCALE GENOMIC DNA]</scope>
    <source>
        <strain evidence="2 3">Sv</strain>
    </source>
</reference>
<protein>
    <submittedName>
        <fullName evidence="2">Uncharacterized protein</fullName>
    </submittedName>
</protein>
<keyword evidence="1" id="KW-1133">Transmembrane helix</keyword>
<dbReference type="EMBL" id="QUTG01004567">
    <property type="protein sequence ID" value="RHY87843.1"/>
    <property type="molecule type" value="Genomic_DNA"/>
</dbReference>
<proteinExistence type="predicted"/>
<feature type="transmembrane region" description="Helical" evidence="1">
    <location>
        <begin position="20"/>
        <end position="43"/>
    </location>
</feature>
<keyword evidence="1" id="KW-0472">Membrane</keyword>
<name>A0A3R7A7B0_APHAT</name>
<accession>A0A3R7A7B0</accession>